<dbReference type="Pfam" id="PF21993">
    <property type="entry name" value="TetR_C_13_2"/>
    <property type="match status" value="1"/>
</dbReference>
<dbReference type="Pfam" id="PF00440">
    <property type="entry name" value="TetR_N"/>
    <property type="match status" value="1"/>
</dbReference>
<organism evidence="6 7">
    <name type="scientific">Streptomyces pyxinae</name>
    <dbReference type="NCBI Taxonomy" id="2970734"/>
    <lineage>
        <taxon>Bacteria</taxon>
        <taxon>Bacillati</taxon>
        <taxon>Actinomycetota</taxon>
        <taxon>Actinomycetes</taxon>
        <taxon>Kitasatosporales</taxon>
        <taxon>Streptomycetaceae</taxon>
        <taxon>Streptomyces</taxon>
    </lineage>
</organism>
<keyword evidence="2 4" id="KW-0238">DNA-binding</keyword>
<dbReference type="PANTHER" id="PTHR47506">
    <property type="entry name" value="TRANSCRIPTIONAL REGULATORY PROTEIN"/>
    <property type="match status" value="1"/>
</dbReference>
<dbReference type="InterPro" id="IPR009057">
    <property type="entry name" value="Homeodomain-like_sf"/>
</dbReference>
<dbReference type="Gene3D" id="1.10.357.10">
    <property type="entry name" value="Tetracycline Repressor, domain 2"/>
    <property type="match status" value="1"/>
</dbReference>
<evidence type="ECO:0000256" key="3">
    <source>
        <dbReference type="ARBA" id="ARBA00023163"/>
    </source>
</evidence>
<keyword evidence="7" id="KW-1185">Reference proteome</keyword>
<dbReference type="PROSITE" id="PS50977">
    <property type="entry name" value="HTH_TETR_2"/>
    <property type="match status" value="1"/>
</dbReference>
<dbReference type="SUPFAM" id="SSF48498">
    <property type="entry name" value="Tetracyclin repressor-like, C-terminal domain"/>
    <property type="match status" value="1"/>
</dbReference>
<dbReference type="SUPFAM" id="SSF46689">
    <property type="entry name" value="Homeodomain-like"/>
    <property type="match status" value="1"/>
</dbReference>
<sequence length="206" mass="21858">MKKTPRNDTERPAPAVPTRDRIVRAASRLMQRQGYDGTGIKQISEEAEATLGSVYHFFPGGKQEIAVAAIRLGDEEFAADLRAALDAHADPGVAVAEFTRHLAEGLRASDWVDGCPITTPALGTAGRLPDIQEAAATAFARWRELVRVKLVGSGIAETEAAELAHTVISMLEGAELAAQVGRSDQPLDIAGRHLAELIGGYRPAAG</sequence>
<evidence type="ECO:0000313" key="7">
    <source>
        <dbReference type="Proteomes" id="UP001431313"/>
    </source>
</evidence>
<evidence type="ECO:0000259" key="5">
    <source>
        <dbReference type="PROSITE" id="PS50977"/>
    </source>
</evidence>
<proteinExistence type="predicted"/>
<keyword evidence="1" id="KW-0805">Transcription regulation</keyword>
<feature type="domain" description="HTH tetR-type" evidence="5">
    <location>
        <begin position="16"/>
        <end position="76"/>
    </location>
</feature>
<reference evidence="6" key="1">
    <citation type="submission" date="2022-08" db="EMBL/GenBank/DDBJ databases">
        <authorList>
            <person name="Somphong A."/>
            <person name="Phongsopitanun W."/>
        </authorList>
    </citation>
    <scope>NUCLEOTIDE SEQUENCE</scope>
    <source>
        <strain evidence="6">LP05-1</strain>
    </source>
</reference>
<evidence type="ECO:0000256" key="4">
    <source>
        <dbReference type="PROSITE-ProRule" id="PRU00335"/>
    </source>
</evidence>
<dbReference type="EMBL" id="JANUGQ010000046">
    <property type="protein sequence ID" value="MCS0639812.1"/>
    <property type="molecule type" value="Genomic_DNA"/>
</dbReference>
<keyword evidence="3" id="KW-0804">Transcription</keyword>
<dbReference type="InterPro" id="IPR054156">
    <property type="entry name" value="YxaF_TetR_C"/>
</dbReference>
<gene>
    <name evidence="6" type="ORF">NX801_30085</name>
</gene>
<protein>
    <submittedName>
        <fullName evidence="6">TetR/AcrR family transcriptional regulator</fullName>
    </submittedName>
</protein>
<evidence type="ECO:0000313" key="6">
    <source>
        <dbReference type="EMBL" id="MCS0639812.1"/>
    </source>
</evidence>
<dbReference type="InterPro" id="IPR036271">
    <property type="entry name" value="Tet_transcr_reg_TetR-rel_C_sf"/>
</dbReference>
<dbReference type="Proteomes" id="UP001431313">
    <property type="component" value="Unassembled WGS sequence"/>
</dbReference>
<evidence type="ECO:0000256" key="2">
    <source>
        <dbReference type="ARBA" id="ARBA00023125"/>
    </source>
</evidence>
<dbReference type="InterPro" id="IPR001647">
    <property type="entry name" value="HTH_TetR"/>
</dbReference>
<feature type="DNA-binding region" description="H-T-H motif" evidence="4">
    <location>
        <begin position="39"/>
        <end position="58"/>
    </location>
</feature>
<evidence type="ECO:0000256" key="1">
    <source>
        <dbReference type="ARBA" id="ARBA00023015"/>
    </source>
</evidence>
<dbReference type="RefSeq" id="WP_258791136.1">
    <property type="nucleotide sequence ID" value="NZ_JANUGQ010000046.1"/>
</dbReference>
<comment type="caution">
    <text evidence="6">The sequence shown here is derived from an EMBL/GenBank/DDBJ whole genome shotgun (WGS) entry which is preliminary data.</text>
</comment>
<accession>A0ABT2CRU5</accession>
<name>A0ABT2CRU5_9ACTN</name>
<dbReference type="PANTHER" id="PTHR47506:SF3">
    <property type="entry name" value="HTH-TYPE TRANSCRIPTIONAL REGULATOR LMRA"/>
    <property type="match status" value="1"/>
</dbReference>